<accession>A0AAF5DQT0</accession>
<protein>
    <submittedName>
        <fullName evidence="7">Protein NDNF C-terminal domain-containing protein</fullName>
    </submittedName>
</protein>
<dbReference type="InterPro" id="IPR045805">
    <property type="entry name" value="NDNF_C"/>
</dbReference>
<dbReference type="PANTHER" id="PTHR14619">
    <property type="entry name" value="NEURON-DERIVED NEUROTROPHIC FACTOR"/>
    <property type="match status" value="1"/>
</dbReference>
<sequence length="589" mass="69102">MLRGNTFPMKSVSFLDMFEKLEDKFSVVDKNNYHIVNENSSNKLVHVLIHGMEHHISFNKSETNKIFQIYMPGKDYPFWMYITPCDGTLHWQLYMKNEFGKKDNTYEALNKIKKKKYNWDNQQIIHIEKNLKDVNLILLAGQSNSKRMKFYAKDIESDLLFLNVTSYDCPSFKVLFTTIERQIDEYYAPLPDDTTVHFEVTPHYYDKNINKMINVEFVDIKLSWANDSKFENGRHKYCAVITKNFIKSSMCFNNRISMDKMHCDSKNKNKIFEENMQIILYIFDIRYGSVNAFSPVQLKKEDIKFKIPYSNIILNRNNSTSITTKTVTKMLSILESSQIILPDGVLYEASFNKNDNILQNFNFTINPNISKKNNNETEKILLIINGCSGYIKLAIYRGNVLLRKTEEITGFRRFLIMNVNEGNLRFEITNIDGKDKQYKIWASSKPIKSPYPQLPSEPSLKIIHRSCKTVTIQWFKAIDKKINYCMYKYPLNETNLNKISFKSDPTLDYCYPKLFKKNMIGCYTSYGVEKDVYNPKGIASNSLIEATLEDLIPNQVYKFEMFATKKVGKKYYHLPYRALITKTMKHCNN</sequence>
<dbReference type="AlphaFoldDB" id="A0AAF5DQT0"/>
<name>A0AAF5DQT0_STRER</name>
<dbReference type="PANTHER" id="PTHR14619:SF3">
    <property type="entry name" value="PROTEIN NDNF"/>
    <property type="match status" value="1"/>
</dbReference>
<proteinExistence type="predicted"/>
<feature type="domain" description="Protein NDNF C-terminal" evidence="4">
    <location>
        <begin position="405"/>
        <end position="587"/>
    </location>
</feature>
<reference evidence="7" key="1">
    <citation type="submission" date="2024-02" db="UniProtKB">
        <authorList>
            <consortium name="WormBaseParasite"/>
        </authorList>
    </citation>
    <scope>IDENTIFICATION</scope>
</reference>
<keyword evidence="2" id="KW-0964">Secreted</keyword>
<organism evidence="6 7">
    <name type="scientific">Strongyloides stercoralis</name>
    <name type="common">Threadworm</name>
    <dbReference type="NCBI Taxonomy" id="6248"/>
    <lineage>
        <taxon>Eukaryota</taxon>
        <taxon>Metazoa</taxon>
        <taxon>Ecdysozoa</taxon>
        <taxon>Nematoda</taxon>
        <taxon>Chromadorea</taxon>
        <taxon>Rhabditida</taxon>
        <taxon>Tylenchina</taxon>
        <taxon>Panagrolaimomorpha</taxon>
        <taxon>Strongyloidoidea</taxon>
        <taxon>Strongyloididae</taxon>
        <taxon>Strongyloides</taxon>
    </lineage>
</organism>
<dbReference type="Pfam" id="PF19433">
    <property type="entry name" value="NDNF_C"/>
    <property type="match status" value="1"/>
</dbReference>
<dbReference type="Pfam" id="PF24354">
    <property type="entry name" value="NDNF_N"/>
    <property type="match status" value="1"/>
</dbReference>
<dbReference type="InterPro" id="IPR019326">
    <property type="entry name" value="NDNF"/>
</dbReference>
<dbReference type="InterPro" id="IPR056225">
    <property type="entry name" value="NDNF_N"/>
</dbReference>
<feature type="domain" description="Neuron-derived neurotrophic factor N-terminal" evidence="5">
    <location>
        <begin position="45"/>
        <end position="184"/>
    </location>
</feature>
<evidence type="ECO:0000313" key="6">
    <source>
        <dbReference type="Proteomes" id="UP000035681"/>
    </source>
</evidence>
<keyword evidence="3" id="KW-0677">Repeat</keyword>
<dbReference type="GO" id="GO:0005576">
    <property type="term" value="C:extracellular region"/>
    <property type="evidence" value="ECO:0007669"/>
    <property type="project" value="UniProtKB-SubCell"/>
</dbReference>
<comment type="subcellular location">
    <subcellularLocation>
        <location evidence="1">Secreted</location>
    </subcellularLocation>
</comment>
<evidence type="ECO:0000259" key="4">
    <source>
        <dbReference type="Pfam" id="PF19433"/>
    </source>
</evidence>
<dbReference type="WBParaSite" id="TCONS_00016727.p1">
    <property type="protein sequence ID" value="TCONS_00016727.p1"/>
    <property type="gene ID" value="XLOC_011383"/>
</dbReference>
<keyword evidence="6" id="KW-1185">Reference proteome</keyword>
<evidence type="ECO:0000256" key="1">
    <source>
        <dbReference type="ARBA" id="ARBA00004613"/>
    </source>
</evidence>
<evidence type="ECO:0000256" key="2">
    <source>
        <dbReference type="ARBA" id="ARBA00022525"/>
    </source>
</evidence>
<evidence type="ECO:0000259" key="5">
    <source>
        <dbReference type="Pfam" id="PF24354"/>
    </source>
</evidence>
<dbReference type="Proteomes" id="UP000035681">
    <property type="component" value="Unplaced"/>
</dbReference>
<evidence type="ECO:0000256" key="3">
    <source>
        <dbReference type="ARBA" id="ARBA00022737"/>
    </source>
</evidence>
<evidence type="ECO:0000313" key="7">
    <source>
        <dbReference type="WBParaSite" id="TCONS_00016727.p1"/>
    </source>
</evidence>